<dbReference type="InterPro" id="IPR025476">
    <property type="entry name" value="Helitron_helicase-like"/>
</dbReference>
<dbReference type="Gene3D" id="3.40.50.300">
    <property type="entry name" value="P-loop containing nucleotide triphosphate hydrolases"/>
    <property type="match status" value="1"/>
</dbReference>
<dbReference type="Pfam" id="PF05970">
    <property type="entry name" value="PIF1"/>
    <property type="match status" value="1"/>
</dbReference>
<comment type="cofactor">
    <cofactor evidence="5">
        <name>Mg(2+)</name>
        <dbReference type="ChEBI" id="CHEBI:18420"/>
    </cofactor>
</comment>
<dbReference type="EC" id="5.6.2.3" evidence="5"/>
<feature type="domain" description="DNA helicase Pif1-like DEAD-box helicase" evidence="7">
    <location>
        <begin position="778"/>
        <end position="923"/>
    </location>
</feature>
<comment type="catalytic activity">
    <reaction evidence="5">
        <text>ATP + H2O = ADP + phosphate + H(+)</text>
        <dbReference type="Rhea" id="RHEA:13065"/>
        <dbReference type="ChEBI" id="CHEBI:15377"/>
        <dbReference type="ChEBI" id="CHEBI:15378"/>
        <dbReference type="ChEBI" id="CHEBI:30616"/>
        <dbReference type="ChEBI" id="CHEBI:43474"/>
        <dbReference type="ChEBI" id="CHEBI:456216"/>
        <dbReference type="EC" id="5.6.2.3"/>
    </reaction>
</comment>
<dbReference type="Pfam" id="PF02689">
    <property type="entry name" value="Herpes_Helicase"/>
    <property type="match status" value="1"/>
</dbReference>
<dbReference type="SUPFAM" id="SSF52540">
    <property type="entry name" value="P-loop containing nucleoside triphosphate hydrolases"/>
    <property type="match status" value="1"/>
</dbReference>
<sequence length="1188" mass="137767">FPIESNSFKILANNEEYIYFGDRSSVCLQRDALYWEEECVQKLSKQKYTLRCKDGKISLPLGPPVFKISGQVHYLMGSLITFKGDIPKFAQLYVYDTKHKVQNRMITLQGKKSDFELDPNIIKILIQMFDEISQLVKLFRAVKDRFQTNEKIPLKWKLLARRKEDSSQYEKPTSNDIGGLIVGDIGEDQTSRDIVVEFQSEDGFRIDISWNQSYYGEKPHRKRISMRSFYCFQLQEGLIGGNTIFKGGKLFQQYLTRFHKKKKNLRSEIYKGIQDAIVRCDNGANTLGQKIILPSTYMGSPRYMFQNYQDAMTICRNYGNPVLFVTFTWNPKWIEITKALRTIQGQKVQDRPDLIVKVFAMKLNYMLIFIKTGAVFGPIIAEIPDKNFDPLGYEVVAEYMMHGPCGPVKMDLACMKNAICLKKFPKQFKNEIVIEDNGFISYKRRDNNNYVVRDGIKTLCVKYQAHINVEICSQSMLIKYLFKYLTKGLDRIRMVIEENIIINDSETSYRQIDEIKAYLNCRYICPHEAAWRIFAFPLHHRNLAILRMSVHLPMMHNIAFDQNQTFHSIFNKPGWEKTIHLTYNQFLREWTWNHKDKQWTPGIGGNTIGRIYYIHPNAGELYYLIKLLKYVKGATCYEDLRTINNILYPSFQEACEALELLGDDREWDEGLKETTQCATSSQLRHLFTIILLVSSMSNDIVIRLKNLYNNPDFQIPTHELQNYVLYELEKLLNASSTSLTSFKLPLTSTFLLQELNNRLLGEELNYNMVKLKIEHNQLVRSNGQIVLVVASSKIASLLLPGDQTSICKIKKGIQSAKLIEKTSLILWDEVPMNDKFSFEALDKSLNDLFDNDSIPFGGMPIVLGDDFRQILPVKLEGSKDHIIDASISNSYLWSKCKIYILRENMRLTRNFGYPLKITIEQFINVFVVDWLSKKYENVMKFRLIAFSIQDENDEDTTCIKIPSKYILEHRSDPINSILVAIYDNFQDNYQNVHYLKERAIGCDFLCLTSGNLEKLSILYPTEFLNTLNFNGLSPHELKLKVGSPIMLLRNINQAVGLCNGTRLIITQLTNKIIKEKNITSSHEGEKVYIPRIEMSAQESRWPFVMKRRQFPVKVCYTMTINKSQGQSLNKVGLYLDDHVFTHNQLYVTLSRVTCPNELKVLILPSATRYEDCVKNIVYHEILDTLTAN</sequence>
<evidence type="ECO:0000256" key="5">
    <source>
        <dbReference type="RuleBase" id="RU363044"/>
    </source>
</evidence>
<dbReference type="InterPro" id="IPR003840">
    <property type="entry name" value="DNA_helicase_dom"/>
</dbReference>
<dbReference type="CDD" id="cd18809">
    <property type="entry name" value="SF1_C_RecD"/>
    <property type="match status" value="1"/>
</dbReference>
<protein>
    <recommendedName>
        <fullName evidence="5">ATP-dependent DNA helicase</fullName>
        <ecNumber evidence="5">5.6.2.3</ecNumber>
    </recommendedName>
</protein>
<organism evidence="10 11">
    <name type="scientific">Hevea brasiliensis</name>
    <name type="common">Para rubber tree</name>
    <name type="synonym">Siphonia brasiliensis</name>
    <dbReference type="NCBI Taxonomy" id="3981"/>
    <lineage>
        <taxon>Eukaryota</taxon>
        <taxon>Viridiplantae</taxon>
        <taxon>Streptophyta</taxon>
        <taxon>Embryophyta</taxon>
        <taxon>Tracheophyta</taxon>
        <taxon>Spermatophyta</taxon>
        <taxon>Magnoliopsida</taxon>
        <taxon>eudicotyledons</taxon>
        <taxon>Gunneridae</taxon>
        <taxon>Pentapetalae</taxon>
        <taxon>rosids</taxon>
        <taxon>fabids</taxon>
        <taxon>Malpighiales</taxon>
        <taxon>Euphorbiaceae</taxon>
        <taxon>Crotonoideae</taxon>
        <taxon>Micrandreae</taxon>
        <taxon>Hevea</taxon>
    </lineage>
</organism>
<dbReference type="InterPro" id="IPR027417">
    <property type="entry name" value="P-loop_NTPase"/>
</dbReference>
<evidence type="ECO:0000256" key="3">
    <source>
        <dbReference type="ARBA" id="ARBA00022806"/>
    </source>
</evidence>
<keyword evidence="2 5" id="KW-0378">Hydrolase</keyword>
<evidence type="ECO:0000259" key="7">
    <source>
        <dbReference type="Pfam" id="PF05970"/>
    </source>
</evidence>
<evidence type="ECO:0000256" key="2">
    <source>
        <dbReference type="ARBA" id="ARBA00022801"/>
    </source>
</evidence>
<feature type="domain" description="DNA helicase Pif1-like 2B" evidence="9">
    <location>
        <begin position="1022"/>
        <end position="1068"/>
    </location>
</feature>
<keyword evidence="11" id="KW-1185">Reference proteome</keyword>
<dbReference type="Pfam" id="PF21530">
    <property type="entry name" value="Pif1_2B_dom"/>
    <property type="match status" value="1"/>
</dbReference>
<comment type="caution">
    <text evidence="10">The sequence shown here is derived from an EMBL/GenBank/DDBJ whole genome shotgun (WGS) entry which is preliminary data.</text>
</comment>
<name>A0ABQ9MSL6_HEVBR</name>
<keyword evidence="5" id="KW-0234">DNA repair</keyword>
<dbReference type="PANTHER" id="PTHR10492:SF90">
    <property type="entry name" value="ATP-DEPENDENT DNA HELICASE"/>
    <property type="match status" value="1"/>
</dbReference>
<keyword evidence="4 5" id="KW-0067">ATP-binding</keyword>
<dbReference type="PANTHER" id="PTHR10492">
    <property type="match status" value="1"/>
</dbReference>
<keyword evidence="5" id="KW-0233">DNA recombination</keyword>
<dbReference type="InterPro" id="IPR010285">
    <property type="entry name" value="DNA_helicase_pif1-like_DEAD"/>
</dbReference>
<evidence type="ECO:0000259" key="6">
    <source>
        <dbReference type="Pfam" id="PF02689"/>
    </source>
</evidence>
<keyword evidence="3 5" id="KW-0347">Helicase</keyword>
<evidence type="ECO:0000259" key="8">
    <source>
        <dbReference type="Pfam" id="PF14214"/>
    </source>
</evidence>
<dbReference type="Pfam" id="PF14214">
    <property type="entry name" value="Helitron_like_N"/>
    <property type="match status" value="1"/>
</dbReference>
<evidence type="ECO:0000313" key="10">
    <source>
        <dbReference type="EMBL" id="KAJ9183289.1"/>
    </source>
</evidence>
<feature type="domain" description="Helitron helicase-like" evidence="8">
    <location>
        <begin position="252"/>
        <end position="381"/>
    </location>
</feature>
<dbReference type="InterPro" id="IPR049163">
    <property type="entry name" value="Pif1-like_2B_dom"/>
</dbReference>
<keyword evidence="1 5" id="KW-0547">Nucleotide-binding</keyword>
<dbReference type="Proteomes" id="UP001174677">
    <property type="component" value="Chromosome 4"/>
</dbReference>
<evidence type="ECO:0000259" key="9">
    <source>
        <dbReference type="Pfam" id="PF21530"/>
    </source>
</evidence>
<accession>A0ABQ9MSL6</accession>
<gene>
    <name evidence="10" type="ORF">P3X46_007166</name>
</gene>
<comment type="similarity">
    <text evidence="5">Belongs to the helicase family.</text>
</comment>
<feature type="non-terminal residue" evidence="10">
    <location>
        <position position="1"/>
    </location>
</feature>
<keyword evidence="5" id="KW-0227">DNA damage</keyword>
<evidence type="ECO:0000256" key="4">
    <source>
        <dbReference type="ARBA" id="ARBA00022840"/>
    </source>
</evidence>
<evidence type="ECO:0000313" key="11">
    <source>
        <dbReference type="Proteomes" id="UP001174677"/>
    </source>
</evidence>
<proteinExistence type="inferred from homology"/>
<evidence type="ECO:0000256" key="1">
    <source>
        <dbReference type="ARBA" id="ARBA00022741"/>
    </source>
</evidence>
<dbReference type="EMBL" id="JARPOI010000004">
    <property type="protein sequence ID" value="KAJ9183289.1"/>
    <property type="molecule type" value="Genomic_DNA"/>
</dbReference>
<feature type="domain" description="DNA replication helicase" evidence="6">
    <location>
        <begin position="1116"/>
        <end position="1184"/>
    </location>
</feature>
<reference evidence="10" key="1">
    <citation type="journal article" date="2023" name="Plant Biotechnol. J.">
        <title>Chromosome-level wild Hevea brasiliensis genome provides new tools for genomic-assisted breeding and valuable loci to elevate rubber yield.</title>
        <authorList>
            <person name="Cheng H."/>
            <person name="Song X."/>
            <person name="Hu Y."/>
            <person name="Wu T."/>
            <person name="Yang Q."/>
            <person name="An Z."/>
            <person name="Feng S."/>
            <person name="Deng Z."/>
            <person name="Wu W."/>
            <person name="Zeng X."/>
            <person name="Tu M."/>
            <person name="Wang X."/>
            <person name="Huang H."/>
        </authorList>
    </citation>
    <scope>NUCLEOTIDE SEQUENCE</scope>
    <source>
        <strain evidence="10">MT/VB/25A 57/8</strain>
    </source>
</reference>